<dbReference type="GO" id="GO:0005829">
    <property type="term" value="C:cytosol"/>
    <property type="evidence" value="ECO:0007669"/>
    <property type="project" value="TreeGrafter"/>
</dbReference>
<dbReference type="Pfam" id="PF00931">
    <property type="entry name" value="NB-ARC"/>
    <property type="match status" value="1"/>
</dbReference>
<gene>
    <name evidence="2" type="primary">TKL-2</name>
    <name evidence="2" type="ORF">MA16_Dca008278</name>
</gene>
<dbReference type="Gene3D" id="3.40.50.300">
    <property type="entry name" value="P-loop containing nucleotide triphosphate hydrolases"/>
    <property type="match status" value="1"/>
</dbReference>
<feature type="domain" description="NB-ARC" evidence="1">
    <location>
        <begin position="134"/>
        <end position="186"/>
    </location>
</feature>
<name>A0A2I0W7W4_9ASPA</name>
<dbReference type="SUPFAM" id="SSF52540">
    <property type="entry name" value="P-loop containing nucleoside triphosphate hydrolases"/>
    <property type="match status" value="1"/>
</dbReference>
<reference evidence="2 3" key="2">
    <citation type="journal article" date="2017" name="Nature">
        <title>The Apostasia genome and the evolution of orchids.</title>
        <authorList>
            <person name="Zhang G.Q."/>
            <person name="Liu K.W."/>
            <person name="Li Z."/>
            <person name="Lohaus R."/>
            <person name="Hsiao Y.Y."/>
            <person name="Niu S.C."/>
            <person name="Wang J.Y."/>
            <person name="Lin Y.C."/>
            <person name="Xu Q."/>
            <person name="Chen L.J."/>
            <person name="Yoshida K."/>
            <person name="Fujiwara S."/>
            <person name="Wang Z.W."/>
            <person name="Zhang Y.Q."/>
            <person name="Mitsuda N."/>
            <person name="Wang M."/>
            <person name="Liu G.H."/>
            <person name="Pecoraro L."/>
            <person name="Huang H.X."/>
            <person name="Xiao X.J."/>
            <person name="Lin M."/>
            <person name="Wu X.Y."/>
            <person name="Wu W.L."/>
            <person name="Chen Y.Y."/>
            <person name="Chang S.B."/>
            <person name="Sakamoto S."/>
            <person name="Ohme-Takagi M."/>
            <person name="Yagi M."/>
            <person name="Zeng S.J."/>
            <person name="Shen C.Y."/>
            <person name="Yeh C.M."/>
            <person name="Luo Y.B."/>
            <person name="Tsai W.C."/>
            <person name="Van de Peer Y."/>
            <person name="Liu Z.J."/>
        </authorList>
    </citation>
    <scope>NUCLEOTIDE SEQUENCE [LARGE SCALE GENOMIC DNA]</scope>
    <source>
        <tissue evidence="2">The whole plant</tissue>
    </source>
</reference>
<dbReference type="PANTHER" id="PTHR43522:SF2">
    <property type="entry name" value="TRANSKETOLASE 1-RELATED"/>
    <property type="match status" value="1"/>
</dbReference>
<evidence type="ECO:0000313" key="3">
    <source>
        <dbReference type="Proteomes" id="UP000233837"/>
    </source>
</evidence>
<dbReference type="Proteomes" id="UP000233837">
    <property type="component" value="Unassembled WGS sequence"/>
</dbReference>
<dbReference type="STRING" id="906689.A0A2I0W7W4"/>
<protein>
    <submittedName>
        <fullName evidence="2">Transketolase-2, chloroplastic</fullName>
    </submittedName>
</protein>
<evidence type="ECO:0000313" key="2">
    <source>
        <dbReference type="EMBL" id="PKU71749.1"/>
    </source>
</evidence>
<dbReference type="InterPro" id="IPR002182">
    <property type="entry name" value="NB-ARC"/>
</dbReference>
<dbReference type="PANTHER" id="PTHR43522">
    <property type="entry name" value="TRANSKETOLASE"/>
    <property type="match status" value="1"/>
</dbReference>
<keyword evidence="3" id="KW-1185">Reference proteome</keyword>
<accession>A0A2I0W7W4</accession>
<sequence length="259" mass="29224">MSKKKASIIGMVSLRLAEDVSTIGVKMADLNSSDKTDPMQCSQSVRRNVAKRSEPNLKRLEEVVQKLDKVPVEVSLFIHLLESTKQQQHELYKAREAGSFPRNDFIGRGKDKELIMQWLRKPSNEHPGTDLYRNISLLAIVGNGGKGKTNLLQHVYEDEMTEEFNPKLWICVSKNFDVKSHSSQHVPKGASLEAEWNAKFAEYEKKYAAELKSIISEELPAGLEKPLPTYTSESNTDVTRNLFQQCLNALASVIPYFLG</sequence>
<dbReference type="InterPro" id="IPR033247">
    <property type="entry name" value="Transketolase_fam"/>
</dbReference>
<dbReference type="InterPro" id="IPR027417">
    <property type="entry name" value="P-loop_NTPase"/>
</dbReference>
<evidence type="ECO:0000259" key="1">
    <source>
        <dbReference type="Pfam" id="PF00931"/>
    </source>
</evidence>
<dbReference type="GO" id="GO:0004802">
    <property type="term" value="F:transketolase activity"/>
    <property type="evidence" value="ECO:0007669"/>
    <property type="project" value="TreeGrafter"/>
</dbReference>
<dbReference type="EMBL" id="KZ502859">
    <property type="protein sequence ID" value="PKU71749.1"/>
    <property type="molecule type" value="Genomic_DNA"/>
</dbReference>
<dbReference type="GO" id="GO:0006098">
    <property type="term" value="P:pentose-phosphate shunt"/>
    <property type="evidence" value="ECO:0007669"/>
    <property type="project" value="TreeGrafter"/>
</dbReference>
<organism evidence="2 3">
    <name type="scientific">Dendrobium catenatum</name>
    <dbReference type="NCBI Taxonomy" id="906689"/>
    <lineage>
        <taxon>Eukaryota</taxon>
        <taxon>Viridiplantae</taxon>
        <taxon>Streptophyta</taxon>
        <taxon>Embryophyta</taxon>
        <taxon>Tracheophyta</taxon>
        <taxon>Spermatophyta</taxon>
        <taxon>Magnoliopsida</taxon>
        <taxon>Liliopsida</taxon>
        <taxon>Asparagales</taxon>
        <taxon>Orchidaceae</taxon>
        <taxon>Epidendroideae</taxon>
        <taxon>Malaxideae</taxon>
        <taxon>Dendrobiinae</taxon>
        <taxon>Dendrobium</taxon>
    </lineage>
</organism>
<proteinExistence type="predicted"/>
<dbReference type="GO" id="GO:0043531">
    <property type="term" value="F:ADP binding"/>
    <property type="evidence" value="ECO:0007669"/>
    <property type="project" value="InterPro"/>
</dbReference>
<dbReference type="AlphaFoldDB" id="A0A2I0W7W4"/>
<reference evidence="2 3" key="1">
    <citation type="journal article" date="2016" name="Sci. Rep.">
        <title>The Dendrobium catenatum Lindl. genome sequence provides insights into polysaccharide synthase, floral development and adaptive evolution.</title>
        <authorList>
            <person name="Zhang G.Q."/>
            <person name="Xu Q."/>
            <person name="Bian C."/>
            <person name="Tsai W.C."/>
            <person name="Yeh C.M."/>
            <person name="Liu K.W."/>
            <person name="Yoshida K."/>
            <person name="Zhang L.S."/>
            <person name="Chang S.B."/>
            <person name="Chen F."/>
            <person name="Shi Y."/>
            <person name="Su Y.Y."/>
            <person name="Zhang Y.Q."/>
            <person name="Chen L.J."/>
            <person name="Yin Y."/>
            <person name="Lin M."/>
            <person name="Huang H."/>
            <person name="Deng H."/>
            <person name="Wang Z.W."/>
            <person name="Zhu S.L."/>
            <person name="Zhao X."/>
            <person name="Deng C."/>
            <person name="Niu S.C."/>
            <person name="Huang J."/>
            <person name="Wang M."/>
            <person name="Liu G.H."/>
            <person name="Yang H.J."/>
            <person name="Xiao X.J."/>
            <person name="Hsiao Y.Y."/>
            <person name="Wu W.L."/>
            <person name="Chen Y.Y."/>
            <person name="Mitsuda N."/>
            <person name="Ohme-Takagi M."/>
            <person name="Luo Y.B."/>
            <person name="Van de Peer Y."/>
            <person name="Liu Z.J."/>
        </authorList>
    </citation>
    <scope>NUCLEOTIDE SEQUENCE [LARGE SCALE GENOMIC DNA]</scope>
    <source>
        <tissue evidence="2">The whole plant</tissue>
    </source>
</reference>